<keyword evidence="9" id="KW-1185">Reference proteome</keyword>
<evidence type="ECO:0000256" key="2">
    <source>
        <dbReference type="ARBA" id="ARBA00023125"/>
    </source>
</evidence>
<accession>U6KNL5</accession>
<name>U6KNL5_EIMTE</name>
<dbReference type="GO" id="GO:0009378">
    <property type="term" value="F:four-way junction helicase activity"/>
    <property type="evidence" value="ECO:0007669"/>
    <property type="project" value="TreeGrafter"/>
</dbReference>
<dbReference type="EC" id="5.6.2.4" evidence="6"/>
<evidence type="ECO:0000256" key="1">
    <source>
        <dbReference type="ARBA" id="ARBA00005446"/>
    </source>
</evidence>
<dbReference type="GO" id="GO:0005634">
    <property type="term" value="C:nucleus"/>
    <property type="evidence" value="ECO:0007669"/>
    <property type="project" value="TreeGrafter"/>
</dbReference>
<reference evidence="8" key="1">
    <citation type="submission" date="2013-10" db="EMBL/GenBank/DDBJ databases">
        <title>Genomic analysis of the causative agents of coccidiosis in chickens.</title>
        <authorList>
            <person name="Reid A.J."/>
            <person name="Blake D."/>
            <person name="Billington K."/>
            <person name="Browne H."/>
            <person name="Dunn M."/>
            <person name="Hung S."/>
            <person name="Kawahara F."/>
            <person name="Miranda-Saavedra D."/>
            <person name="Mourier T."/>
            <person name="Nagra H."/>
            <person name="Otto T.D."/>
            <person name="Rawlings N."/>
            <person name="Sanchez A."/>
            <person name="Sanders M."/>
            <person name="Subramaniam C."/>
            <person name="Tay Y."/>
            <person name="Dear P."/>
            <person name="Doerig C."/>
            <person name="Gruber A."/>
            <person name="Parkinson J."/>
            <person name="Shirley M."/>
            <person name="Wan K.L."/>
            <person name="Berriman M."/>
            <person name="Tomley F."/>
            <person name="Pain A."/>
        </authorList>
    </citation>
    <scope>NUCLEOTIDE SEQUENCE [LARGE SCALE GENOMIC DNA]</scope>
    <source>
        <strain evidence="8">Houghton</strain>
    </source>
</reference>
<dbReference type="GO" id="GO:0043138">
    <property type="term" value="F:3'-5' DNA helicase activity"/>
    <property type="evidence" value="ECO:0007669"/>
    <property type="project" value="UniProtKB-EC"/>
</dbReference>
<dbReference type="GO" id="GO:0005737">
    <property type="term" value="C:cytoplasm"/>
    <property type="evidence" value="ECO:0007669"/>
    <property type="project" value="TreeGrafter"/>
</dbReference>
<dbReference type="InterPro" id="IPR001650">
    <property type="entry name" value="Helicase_C-like"/>
</dbReference>
<evidence type="ECO:0000256" key="5">
    <source>
        <dbReference type="ARBA" id="ARBA00034617"/>
    </source>
</evidence>
<dbReference type="SMART" id="SM00490">
    <property type="entry name" value="HELICc"/>
    <property type="match status" value="1"/>
</dbReference>
<feature type="non-terminal residue" evidence="8">
    <location>
        <position position="1"/>
    </location>
</feature>
<evidence type="ECO:0000313" key="8">
    <source>
        <dbReference type="EMBL" id="CDJ38406.1"/>
    </source>
</evidence>
<evidence type="ECO:0000256" key="6">
    <source>
        <dbReference type="ARBA" id="ARBA00034808"/>
    </source>
</evidence>
<dbReference type="PANTHER" id="PTHR13710">
    <property type="entry name" value="DNA HELICASE RECQ FAMILY MEMBER"/>
    <property type="match status" value="1"/>
</dbReference>
<feature type="domain" description="Helicase C-terminal" evidence="7">
    <location>
        <begin position="1"/>
        <end position="100"/>
    </location>
</feature>
<dbReference type="Gene3D" id="3.40.50.300">
    <property type="entry name" value="P-loop containing nucleotide triphosphate hydrolases"/>
    <property type="match status" value="1"/>
</dbReference>
<keyword evidence="3" id="KW-0413">Isomerase</keyword>
<gene>
    <name evidence="8" type="ORF">ETH_00039345</name>
</gene>
<comment type="similarity">
    <text evidence="1">Belongs to the helicase family. RecQ subfamily.</text>
</comment>
<protein>
    <recommendedName>
        <fullName evidence="6">DNA 3'-5' helicase</fullName>
        <ecNumber evidence="6">5.6.2.4</ecNumber>
    </recommendedName>
</protein>
<dbReference type="GeneID" id="25256910"/>
<sequence>GRGLLHGKLEAEKGEEVQKEWVMNKFKVIVATLAFGMGVNKKDVRFVIHTAMPKSLENFYQESGRAGRDGEEAHCLLLYDYHDKQRQSFLMQNNRCGLFI</sequence>
<keyword evidence="4" id="KW-0539">Nucleus</keyword>
<dbReference type="PROSITE" id="PS51194">
    <property type="entry name" value="HELICASE_CTER"/>
    <property type="match status" value="1"/>
</dbReference>
<dbReference type="GO" id="GO:0000724">
    <property type="term" value="P:double-strand break repair via homologous recombination"/>
    <property type="evidence" value="ECO:0007669"/>
    <property type="project" value="TreeGrafter"/>
</dbReference>
<keyword evidence="8" id="KW-0547">Nucleotide-binding</keyword>
<reference evidence="8" key="2">
    <citation type="submission" date="2013-10" db="EMBL/GenBank/DDBJ databases">
        <authorList>
            <person name="Aslett M."/>
        </authorList>
    </citation>
    <scope>NUCLEOTIDE SEQUENCE [LARGE SCALE GENOMIC DNA]</scope>
    <source>
        <strain evidence="8">Houghton</strain>
    </source>
</reference>
<dbReference type="VEuPathDB" id="ToxoDB:ETH_00039345"/>
<proteinExistence type="inferred from homology"/>
<evidence type="ECO:0000259" key="7">
    <source>
        <dbReference type="PROSITE" id="PS51194"/>
    </source>
</evidence>
<dbReference type="Proteomes" id="UP000030747">
    <property type="component" value="Unassembled WGS sequence"/>
</dbReference>
<dbReference type="VEuPathDB" id="ToxoDB:ETH2_1104800"/>
<dbReference type="Pfam" id="PF00271">
    <property type="entry name" value="Helicase_C"/>
    <property type="match status" value="1"/>
</dbReference>
<keyword evidence="8" id="KW-0378">Hydrolase</keyword>
<evidence type="ECO:0000256" key="4">
    <source>
        <dbReference type="ARBA" id="ARBA00023242"/>
    </source>
</evidence>
<organism evidence="8 9">
    <name type="scientific">Eimeria tenella</name>
    <name type="common">Coccidian parasite</name>
    <dbReference type="NCBI Taxonomy" id="5802"/>
    <lineage>
        <taxon>Eukaryota</taxon>
        <taxon>Sar</taxon>
        <taxon>Alveolata</taxon>
        <taxon>Apicomplexa</taxon>
        <taxon>Conoidasida</taxon>
        <taxon>Coccidia</taxon>
        <taxon>Eucoccidiorida</taxon>
        <taxon>Eimeriorina</taxon>
        <taxon>Eimeriidae</taxon>
        <taxon>Eimeria</taxon>
    </lineage>
</organism>
<keyword evidence="2" id="KW-0238">DNA-binding</keyword>
<dbReference type="RefSeq" id="XP_013229244.1">
    <property type="nucleotide sequence ID" value="XM_013373790.1"/>
</dbReference>
<evidence type="ECO:0000313" key="9">
    <source>
        <dbReference type="Proteomes" id="UP000030747"/>
    </source>
</evidence>
<dbReference type="SUPFAM" id="SSF52540">
    <property type="entry name" value="P-loop containing nucleoside triphosphate hydrolases"/>
    <property type="match status" value="1"/>
</dbReference>
<dbReference type="InterPro" id="IPR027417">
    <property type="entry name" value="P-loop_NTPase"/>
</dbReference>
<keyword evidence="8" id="KW-0067">ATP-binding</keyword>
<comment type="catalytic activity">
    <reaction evidence="5">
        <text>Couples ATP hydrolysis with the unwinding of duplex DNA by translocating in the 3'-5' direction.</text>
        <dbReference type="EC" id="5.6.2.4"/>
    </reaction>
</comment>
<evidence type="ECO:0000256" key="3">
    <source>
        <dbReference type="ARBA" id="ARBA00023235"/>
    </source>
</evidence>
<dbReference type="OrthoDB" id="10261556at2759"/>
<dbReference type="PANTHER" id="PTHR13710:SF153">
    <property type="entry name" value="RECQ-LIKE DNA HELICASE BLM"/>
    <property type="match status" value="1"/>
</dbReference>
<dbReference type="EMBL" id="HG673856">
    <property type="protein sequence ID" value="CDJ38406.1"/>
    <property type="molecule type" value="Genomic_DNA"/>
</dbReference>
<dbReference type="GO" id="GO:0003677">
    <property type="term" value="F:DNA binding"/>
    <property type="evidence" value="ECO:0007669"/>
    <property type="project" value="UniProtKB-KW"/>
</dbReference>
<dbReference type="GO" id="GO:0005694">
    <property type="term" value="C:chromosome"/>
    <property type="evidence" value="ECO:0007669"/>
    <property type="project" value="TreeGrafter"/>
</dbReference>
<keyword evidence="8" id="KW-0347">Helicase</keyword>
<dbReference type="AlphaFoldDB" id="U6KNL5"/>